<accession>A0ABR1B7U5</accession>
<evidence type="ECO:0000313" key="3">
    <source>
        <dbReference type="EMBL" id="KAK6637776.1"/>
    </source>
</evidence>
<sequence>MLFIIRIKGFFPPAPATPNHTQGLIAGGVATFFSVTIAIILTLCLCGRKNRMKCGRRKGEIKGSVSFTEQEKKLLDVSITTTTDRPSNSDSVEQLNQPDMEMLESASIPLELCEPVHITIESHGSNGGNMVPLSVPLTVFPPPPEFSSSVLPAGTFGNIFISVSVSQEPGSDNVIRYPDLLDIPHRSKNASARLSLATASDAASSQSYASFPRRTRMKSSESAESHLRLGPIYDNMGPRVTAGGSSTLSLPEAEETEIPPPPPPPPPPLPPSLCLPLSIDYISL</sequence>
<evidence type="ECO:0000313" key="4">
    <source>
        <dbReference type="Proteomes" id="UP001359485"/>
    </source>
</evidence>
<feature type="transmembrane region" description="Helical" evidence="2">
    <location>
        <begin position="24"/>
        <end position="47"/>
    </location>
</feature>
<keyword evidence="2" id="KW-1133">Transmembrane helix</keyword>
<keyword evidence="2" id="KW-0472">Membrane</keyword>
<proteinExistence type="predicted"/>
<feature type="region of interest" description="Disordered" evidence="1">
    <location>
        <begin position="205"/>
        <end position="272"/>
    </location>
</feature>
<feature type="compositionally biased region" description="Pro residues" evidence="1">
    <location>
        <begin position="258"/>
        <end position="272"/>
    </location>
</feature>
<evidence type="ECO:0000256" key="1">
    <source>
        <dbReference type="SAM" id="MobiDB-lite"/>
    </source>
</evidence>
<dbReference type="EMBL" id="JAWJWF010000002">
    <property type="protein sequence ID" value="KAK6637776.1"/>
    <property type="molecule type" value="Genomic_DNA"/>
</dbReference>
<feature type="compositionally biased region" description="Basic and acidic residues" evidence="1">
    <location>
        <begin position="218"/>
        <end position="227"/>
    </location>
</feature>
<gene>
    <name evidence="3" type="ORF">RUM44_008198</name>
</gene>
<protein>
    <submittedName>
        <fullName evidence="3">Uncharacterized protein</fullName>
    </submittedName>
</protein>
<organism evidence="3 4">
    <name type="scientific">Polyplax serrata</name>
    <name type="common">Common mouse louse</name>
    <dbReference type="NCBI Taxonomy" id="468196"/>
    <lineage>
        <taxon>Eukaryota</taxon>
        <taxon>Metazoa</taxon>
        <taxon>Ecdysozoa</taxon>
        <taxon>Arthropoda</taxon>
        <taxon>Hexapoda</taxon>
        <taxon>Insecta</taxon>
        <taxon>Pterygota</taxon>
        <taxon>Neoptera</taxon>
        <taxon>Paraneoptera</taxon>
        <taxon>Psocodea</taxon>
        <taxon>Troctomorpha</taxon>
        <taxon>Phthiraptera</taxon>
        <taxon>Anoplura</taxon>
        <taxon>Polyplacidae</taxon>
        <taxon>Polyplax</taxon>
    </lineage>
</organism>
<keyword evidence="4" id="KW-1185">Reference proteome</keyword>
<reference evidence="3 4" key="1">
    <citation type="submission" date="2023-09" db="EMBL/GenBank/DDBJ databases">
        <title>Genomes of two closely related lineages of the louse Polyplax serrata with different host specificities.</title>
        <authorList>
            <person name="Martinu J."/>
            <person name="Tarabai H."/>
            <person name="Stefka J."/>
            <person name="Hypsa V."/>
        </authorList>
    </citation>
    <scope>NUCLEOTIDE SEQUENCE [LARGE SCALE GENOMIC DNA]</scope>
    <source>
        <strain evidence="3">98ZLc_SE</strain>
    </source>
</reference>
<comment type="caution">
    <text evidence="3">The sequence shown here is derived from an EMBL/GenBank/DDBJ whole genome shotgun (WGS) entry which is preliminary data.</text>
</comment>
<dbReference type="Proteomes" id="UP001359485">
    <property type="component" value="Unassembled WGS sequence"/>
</dbReference>
<keyword evidence="2" id="KW-0812">Transmembrane</keyword>
<evidence type="ECO:0000256" key="2">
    <source>
        <dbReference type="SAM" id="Phobius"/>
    </source>
</evidence>
<name>A0ABR1B7U5_POLSC</name>